<feature type="compositionally biased region" description="Acidic residues" evidence="3">
    <location>
        <begin position="17"/>
        <end position="26"/>
    </location>
</feature>
<feature type="region of interest" description="Disordered" evidence="3">
    <location>
        <begin position="87"/>
        <end position="106"/>
    </location>
</feature>
<feature type="compositionally biased region" description="Basic residues" evidence="3">
    <location>
        <begin position="1"/>
        <end position="11"/>
    </location>
</feature>
<evidence type="ECO:0000256" key="1">
    <source>
        <dbReference type="ARBA" id="ARBA00006781"/>
    </source>
</evidence>
<feature type="compositionally biased region" description="Acidic residues" evidence="3">
    <location>
        <begin position="90"/>
        <end position="105"/>
    </location>
</feature>
<organism evidence="4 5">
    <name type="scientific">Aromia moschata</name>
    <dbReference type="NCBI Taxonomy" id="1265417"/>
    <lineage>
        <taxon>Eukaryota</taxon>
        <taxon>Metazoa</taxon>
        <taxon>Ecdysozoa</taxon>
        <taxon>Arthropoda</taxon>
        <taxon>Hexapoda</taxon>
        <taxon>Insecta</taxon>
        <taxon>Pterygota</taxon>
        <taxon>Neoptera</taxon>
        <taxon>Endopterygota</taxon>
        <taxon>Coleoptera</taxon>
        <taxon>Polyphaga</taxon>
        <taxon>Cucujiformia</taxon>
        <taxon>Chrysomeloidea</taxon>
        <taxon>Cerambycidae</taxon>
        <taxon>Cerambycinae</taxon>
        <taxon>Callichromatini</taxon>
        <taxon>Aromia</taxon>
    </lineage>
</organism>
<keyword evidence="5" id="KW-1185">Reference proteome</keyword>
<comment type="similarity">
    <text evidence="1 2">Belongs to the BCP1 family.</text>
</comment>
<name>A0AAV8X3X1_9CUCU</name>
<evidence type="ECO:0000256" key="3">
    <source>
        <dbReference type="SAM" id="MobiDB-lite"/>
    </source>
</evidence>
<dbReference type="AlphaFoldDB" id="A0AAV8X3X1"/>
<feature type="region of interest" description="Disordered" evidence="3">
    <location>
        <begin position="1"/>
        <end position="34"/>
    </location>
</feature>
<sequence>MAGPTKKSRKPSKPESGEDSASEESESGTYHGQQDIQATFEGRNPEGHDFYGIKQLLNQLFLKAHIDISQMSDMLIAQGGIGSVLKQSCNDDDDDDDEDDTDMTEENNVFGITSIINLTSHKETPCVQQFYSLLDEISLKHTDQITQNKIKSIIGQSTKLGFLINERFVNISAKISPIMLQSLYEEVERMKKKDASYNFEYYVMISKTCRPVKNPETEEIFSNDEEELFSKAADITFDFSVAKESDTGLSGNWLTEDKQVVPYRRILIFKAEKFKDIIEQVSAMPWDIRRPAATQWARHIPGGVLNKLWFFSCYTVARFLAVGM</sequence>
<evidence type="ECO:0000313" key="4">
    <source>
        <dbReference type="EMBL" id="KAJ8933241.1"/>
    </source>
</evidence>
<dbReference type="PIRSF" id="PIRSF028983">
    <property type="entry name" value="BCP1"/>
    <property type="match status" value="1"/>
</dbReference>
<dbReference type="PANTHER" id="PTHR13261">
    <property type="entry name" value="BRCA2 AND CDKN1A INTERACTING PROTEIN"/>
    <property type="match status" value="1"/>
</dbReference>
<gene>
    <name evidence="4" type="ORF">NQ318_011680</name>
</gene>
<evidence type="ECO:0000313" key="5">
    <source>
        <dbReference type="Proteomes" id="UP001162162"/>
    </source>
</evidence>
<dbReference type="Proteomes" id="UP001162162">
    <property type="component" value="Unassembled WGS sequence"/>
</dbReference>
<proteinExistence type="inferred from homology"/>
<dbReference type="Pfam" id="PF13862">
    <property type="entry name" value="BCCIP"/>
    <property type="match status" value="1"/>
</dbReference>
<dbReference type="GO" id="GO:0005634">
    <property type="term" value="C:nucleus"/>
    <property type="evidence" value="ECO:0007669"/>
    <property type="project" value="TreeGrafter"/>
</dbReference>
<dbReference type="InterPro" id="IPR025602">
    <property type="entry name" value="BCP1_family"/>
</dbReference>
<reference evidence="4" key="1">
    <citation type="journal article" date="2023" name="Insect Mol. Biol.">
        <title>Genome sequencing provides insights into the evolution of gene families encoding plant cell wall-degrading enzymes in longhorned beetles.</title>
        <authorList>
            <person name="Shin N.R."/>
            <person name="Okamura Y."/>
            <person name="Kirsch R."/>
            <person name="Pauchet Y."/>
        </authorList>
    </citation>
    <scope>NUCLEOTIDE SEQUENCE</scope>
    <source>
        <strain evidence="4">AMC_N1</strain>
    </source>
</reference>
<accession>A0AAV8X3X1</accession>
<evidence type="ECO:0000256" key="2">
    <source>
        <dbReference type="PIRNR" id="PIRNR028983"/>
    </source>
</evidence>
<comment type="caution">
    <text evidence="4">The sequence shown here is derived from an EMBL/GenBank/DDBJ whole genome shotgun (WGS) entry which is preliminary data.</text>
</comment>
<dbReference type="PANTHER" id="PTHR13261:SF0">
    <property type="entry name" value="BRCA2 AND CDKN1A-INTERACTING PROTEIN"/>
    <property type="match status" value="1"/>
</dbReference>
<protein>
    <recommendedName>
        <fullName evidence="2">Protein BCCIP homolog</fullName>
    </recommendedName>
</protein>
<dbReference type="EMBL" id="JAPWTK010001262">
    <property type="protein sequence ID" value="KAJ8933241.1"/>
    <property type="molecule type" value="Genomic_DNA"/>
</dbReference>